<organism evidence="1 2">
    <name type="scientific">Portunus trituberculatus</name>
    <name type="common">Swimming crab</name>
    <name type="synonym">Neptunus trituberculatus</name>
    <dbReference type="NCBI Taxonomy" id="210409"/>
    <lineage>
        <taxon>Eukaryota</taxon>
        <taxon>Metazoa</taxon>
        <taxon>Ecdysozoa</taxon>
        <taxon>Arthropoda</taxon>
        <taxon>Crustacea</taxon>
        <taxon>Multicrustacea</taxon>
        <taxon>Malacostraca</taxon>
        <taxon>Eumalacostraca</taxon>
        <taxon>Eucarida</taxon>
        <taxon>Decapoda</taxon>
        <taxon>Pleocyemata</taxon>
        <taxon>Brachyura</taxon>
        <taxon>Eubrachyura</taxon>
        <taxon>Portunoidea</taxon>
        <taxon>Portunidae</taxon>
        <taxon>Portuninae</taxon>
        <taxon>Portunus</taxon>
    </lineage>
</organism>
<dbReference type="AlphaFoldDB" id="A0A5B7E834"/>
<evidence type="ECO:0000313" key="2">
    <source>
        <dbReference type="Proteomes" id="UP000324222"/>
    </source>
</evidence>
<dbReference type="Proteomes" id="UP000324222">
    <property type="component" value="Unassembled WGS sequence"/>
</dbReference>
<dbReference type="EMBL" id="VSRR010002200">
    <property type="protein sequence ID" value="MPC30142.1"/>
    <property type="molecule type" value="Genomic_DNA"/>
</dbReference>
<proteinExistence type="predicted"/>
<comment type="caution">
    <text evidence="1">The sequence shown here is derived from an EMBL/GenBank/DDBJ whole genome shotgun (WGS) entry which is preliminary data.</text>
</comment>
<protein>
    <submittedName>
        <fullName evidence="1">Uncharacterized protein</fullName>
    </submittedName>
</protein>
<accession>A0A5B7E834</accession>
<reference evidence="1 2" key="1">
    <citation type="submission" date="2019-05" db="EMBL/GenBank/DDBJ databases">
        <title>Another draft genome of Portunus trituberculatus and its Hox gene families provides insights of decapod evolution.</title>
        <authorList>
            <person name="Jeong J.-H."/>
            <person name="Song I."/>
            <person name="Kim S."/>
            <person name="Choi T."/>
            <person name="Kim D."/>
            <person name="Ryu S."/>
            <person name="Kim W."/>
        </authorList>
    </citation>
    <scope>NUCLEOTIDE SEQUENCE [LARGE SCALE GENOMIC DNA]</scope>
    <source>
        <tissue evidence="1">Muscle</tissue>
    </source>
</reference>
<name>A0A5B7E834_PORTR</name>
<evidence type="ECO:0000313" key="1">
    <source>
        <dbReference type="EMBL" id="MPC30142.1"/>
    </source>
</evidence>
<gene>
    <name evidence="1" type="ORF">E2C01_023401</name>
</gene>
<keyword evidence="2" id="KW-1185">Reference proteome</keyword>
<sequence>MVKFKSHWYCFKYAVIQRLQAHGFESSPRLPHSGQWFPSGYFLHLVMKRSSSFHSTNSRHDGSVNGQREQYLLKAPKSRPRTLRSPCSVDIPQCRIKPREAGLDKTCRKFTVRRFNAFIGSQG</sequence>